<keyword evidence="1" id="KW-1133">Transmembrane helix</keyword>
<dbReference type="Proteomes" id="UP001279734">
    <property type="component" value="Unassembled WGS sequence"/>
</dbReference>
<keyword evidence="1" id="KW-0812">Transmembrane</keyword>
<evidence type="ECO:0000313" key="3">
    <source>
        <dbReference type="Proteomes" id="UP001279734"/>
    </source>
</evidence>
<dbReference type="EMBL" id="BSYO01000012">
    <property type="protein sequence ID" value="GMH12924.1"/>
    <property type="molecule type" value="Genomic_DNA"/>
</dbReference>
<feature type="transmembrane region" description="Helical" evidence="1">
    <location>
        <begin position="35"/>
        <end position="54"/>
    </location>
</feature>
<sequence>MVSAHCCAFYFIAFGLFRIPSSGNTAGYGSCCGSPFDVIVAGLFTACSVFFFCFAPGVTQAAPLAAVVAHVPVLAAHCADDGPRALFLLLNMFGAPGSLLWFVVSIMPTINEAVGLPFLFCVVYLGAKLGDGLIGCVCLTGLSTTPGIVGGRALHDSVLAGIKLPSLESLGFCVEASAPKAWSPKLVVLSCSIYSILCCGHDLAETSKLV</sequence>
<evidence type="ECO:0000313" key="2">
    <source>
        <dbReference type="EMBL" id="GMH12924.1"/>
    </source>
</evidence>
<dbReference type="AlphaFoldDB" id="A0AAD3SLD6"/>
<evidence type="ECO:0000256" key="1">
    <source>
        <dbReference type="SAM" id="Phobius"/>
    </source>
</evidence>
<protein>
    <submittedName>
        <fullName evidence="2">Uncharacterized protein</fullName>
    </submittedName>
</protein>
<comment type="caution">
    <text evidence="2">The sequence shown here is derived from an EMBL/GenBank/DDBJ whole genome shotgun (WGS) entry which is preliminary data.</text>
</comment>
<accession>A0AAD3SLD6</accession>
<keyword evidence="1" id="KW-0472">Membrane</keyword>
<proteinExistence type="predicted"/>
<reference evidence="2" key="1">
    <citation type="submission" date="2023-05" db="EMBL/GenBank/DDBJ databases">
        <title>Nepenthes gracilis genome sequencing.</title>
        <authorList>
            <person name="Fukushima K."/>
        </authorList>
    </citation>
    <scope>NUCLEOTIDE SEQUENCE</scope>
    <source>
        <strain evidence="2">SING2019-196</strain>
    </source>
</reference>
<keyword evidence="3" id="KW-1185">Reference proteome</keyword>
<name>A0AAD3SLD6_NEPGR</name>
<gene>
    <name evidence="2" type="ORF">Nepgr_014765</name>
</gene>
<organism evidence="2 3">
    <name type="scientific">Nepenthes gracilis</name>
    <name type="common">Slender pitcher plant</name>
    <dbReference type="NCBI Taxonomy" id="150966"/>
    <lineage>
        <taxon>Eukaryota</taxon>
        <taxon>Viridiplantae</taxon>
        <taxon>Streptophyta</taxon>
        <taxon>Embryophyta</taxon>
        <taxon>Tracheophyta</taxon>
        <taxon>Spermatophyta</taxon>
        <taxon>Magnoliopsida</taxon>
        <taxon>eudicotyledons</taxon>
        <taxon>Gunneridae</taxon>
        <taxon>Pentapetalae</taxon>
        <taxon>Caryophyllales</taxon>
        <taxon>Nepenthaceae</taxon>
        <taxon>Nepenthes</taxon>
    </lineage>
</organism>